<organism evidence="1 2">
    <name type="scientific">Ancylostoma ceylanicum</name>
    <dbReference type="NCBI Taxonomy" id="53326"/>
    <lineage>
        <taxon>Eukaryota</taxon>
        <taxon>Metazoa</taxon>
        <taxon>Ecdysozoa</taxon>
        <taxon>Nematoda</taxon>
        <taxon>Chromadorea</taxon>
        <taxon>Rhabditida</taxon>
        <taxon>Rhabditina</taxon>
        <taxon>Rhabditomorpha</taxon>
        <taxon>Strongyloidea</taxon>
        <taxon>Ancylostomatidae</taxon>
        <taxon>Ancylostomatinae</taxon>
        <taxon>Ancylostoma</taxon>
    </lineage>
</organism>
<comment type="caution">
    <text evidence="1">The sequence shown here is derived from an EMBL/GenBank/DDBJ whole genome shotgun (WGS) entry which is preliminary data.</text>
</comment>
<keyword evidence="2" id="KW-1185">Reference proteome</keyword>
<accession>A0A016T4W1</accession>
<protein>
    <submittedName>
        <fullName evidence="1">Uncharacterized protein</fullName>
    </submittedName>
</protein>
<evidence type="ECO:0000313" key="2">
    <source>
        <dbReference type="Proteomes" id="UP000024635"/>
    </source>
</evidence>
<dbReference type="EMBL" id="JARK01001474">
    <property type="protein sequence ID" value="EYB97666.1"/>
    <property type="molecule type" value="Genomic_DNA"/>
</dbReference>
<proteinExistence type="predicted"/>
<dbReference type="AlphaFoldDB" id="A0A016T4W1"/>
<name>A0A016T4W1_9BILA</name>
<sequence>MGISLILTVSERIARISVSFDYCVCRERSDHSPTLALPHRGGRRSNMKMADVGRIPGRTDRLQRCTGVRSTATETRLADLETIRIKVVAGRWTNLFSGVGSSRFSARKIRNKSFVSVR</sequence>
<gene>
    <name evidence="1" type="primary">Acey_s0138.g2047</name>
    <name evidence="1" type="ORF">Y032_0138g2047</name>
</gene>
<evidence type="ECO:0000313" key="1">
    <source>
        <dbReference type="EMBL" id="EYB97666.1"/>
    </source>
</evidence>
<reference evidence="2" key="1">
    <citation type="journal article" date="2015" name="Nat. Genet.">
        <title>The genome and transcriptome of the zoonotic hookworm Ancylostoma ceylanicum identify infection-specific gene families.</title>
        <authorList>
            <person name="Schwarz E.M."/>
            <person name="Hu Y."/>
            <person name="Antoshechkin I."/>
            <person name="Miller M.M."/>
            <person name="Sternberg P.W."/>
            <person name="Aroian R.V."/>
        </authorList>
    </citation>
    <scope>NUCLEOTIDE SEQUENCE</scope>
    <source>
        <strain evidence="2">HY135</strain>
    </source>
</reference>
<dbReference type="Proteomes" id="UP000024635">
    <property type="component" value="Unassembled WGS sequence"/>
</dbReference>